<dbReference type="Proteomes" id="UP000070501">
    <property type="component" value="Unassembled WGS sequence"/>
</dbReference>
<dbReference type="GO" id="GO:0016020">
    <property type="term" value="C:membrane"/>
    <property type="evidence" value="ECO:0007669"/>
    <property type="project" value="UniProtKB-SubCell"/>
</dbReference>
<dbReference type="InParanoid" id="A0A136JCM2"/>
<organism evidence="8 9">
    <name type="scientific">Microdochium bolleyi</name>
    <dbReference type="NCBI Taxonomy" id="196109"/>
    <lineage>
        <taxon>Eukaryota</taxon>
        <taxon>Fungi</taxon>
        <taxon>Dikarya</taxon>
        <taxon>Ascomycota</taxon>
        <taxon>Pezizomycotina</taxon>
        <taxon>Sordariomycetes</taxon>
        <taxon>Xylariomycetidae</taxon>
        <taxon>Xylariales</taxon>
        <taxon>Microdochiaceae</taxon>
        <taxon>Microdochium</taxon>
    </lineage>
</organism>
<dbReference type="InterPro" id="IPR036259">
    <property type="entry name" value="MFS_trans_sf"/>
</dbReference>
<dbReference type="PANTHER" id="PTHR43791:SF79">
    <property type="entry name" value="MAJOR FACILITATOR SUPERFAMILY (MFS) PROFILE DOMAIN-CONTAINING PROTEIN"/>
    <property type="match status" value="1"/>
</dbReference>
<dbReference type="Gene3D" id="1.20.1250.20">
    <property type="entry name" value="MFS general substrate transporter like domains"/>
    <property type="match status" value="2"/>
</dbReference>
<feature type="transmembrane region" description="Helical" evidence="6">
    <location>
        <begin position="447"/>
        <end position="468"/>
    </location>
</feature>
<accession>A0A136JCM2</accession>
<feature type="transmembrane region" description="Helical" evidence="6">
    <location>
        <begin position="144"/>
        <end position="166"/>
    </location>
</feature>
<dbReference type="FunFam" id="1.20.1250.20:FF:000034">
    <property type="entry name" value="MFS general substrate transporter"/>
    <property type="match status" value="1"/>
</dbReference>
<feature type="transmembrane region" description="Helical" evidence="6">
    <location>
        <begin position="414"/>
        <end position="435"/>
    </location>
</feature>
<feature type="transmembrane region" description="Helical" evidence="6">
    <location>
        <begin position="380"/>
        <end position="402"/>
    </location>
</feature>
<dbReference type="InterPro" id="IPR020846">
    <property type="entry name" value="MFS_dom"/>
</dbReference>
<proteinExistence type="predicted"/>
<dbReference type="GO" id="GO:0022857">
    <property type="term" value="F:transmembrane transporter activity"/>
    <property type="evidence" value="ECO:0007669"/>
    <property type="project" value="InterPro"/>
</dbReference>
<name>A0A136JCM2_9PEZI</name>
<feature type="transmembrane region" description="Helical" evidence="6">
    <location>
        <begin position="211"/>
        <end position="234"/>
    </location>
</feature>
<keyword evidence="3 6" id="KW-0812">Transmembrane</keyword>
<evidence type="ECO:0000256" key="2">
    <source>
        <dbReference type="ARBA" id="ARBA00022448"/>
    </source>
</evidence>
<dbReference type="FunFam" id="1.20.1250.20:FF:000364">
    <property type="entry name" value="MFS general substrate transporter"/>
    <property type="match status" value="1"/>
</dbReference>
<feature type="transmembrane region" description="Helical" evidence="6">
    <location>
        <begin position="88"/>
        <end position="106"/>
    </location>
</feature>
<dbReference type="OrthoDB" id="2962993at2759"/>
<evidence type="ECO:0000256" key="3">
    <source>
        <dbReference type="ARBA" id="ARBA00022692"/>
    </source>
</evidence>
<feature type="transmembrane region" description="Helical" evidence="6">
    <location>
        <begin position="47"/>
        <end position="64"/>
    </location>
</feature>
<reference evidence="9" key="1">
    <citation type="submission" date="2016-02" db="EMBL/GenBank/DDBJ databases">
        <title>Draft genome sequence of Microdochium bolleyi, a fungal endophyte of beachgrass.</title>
        <authorList>
            <consortium name="DOE Joint Genome Institute"/>
            <person name="David A.S."/>
            <person name="May G."/>
            <person name="Haridas S."/>
            <person name="Lim J."/>
            <person name="Wang M."/>
            <person name="Labutti K."/>
            <person name="Lipzen A."/>
            <person name="Barry K."/>
            <person name="Grigoriev I.V."/>
        </authorList>
    </citation>
    <scope>NUCLEOTIDE SEQUENCE [LARGE SCALE GENOMIC DNA]</scope>
    <source>
        <strain evidence="9">J235TASD1</strain>
    </source>
</reference>
<keyword evidence="4 6" id="KW-1133">Transmembrane helix</keyword>
<feature type="transmembrane region" description="Helical" evidence="6">
    <location>
        <begin position="284"/>
        <end position="303"/>
    </location>
</feature>
<dbReference type="PANTHER" id="PTHR43791">
    <property type="entry name" value="PERMEASE-RELATED"/>
    <property type="match status" value="1"/>
</dbReference>
<feature type="transmembrane region" description="Helical" evidence="6">
    <location>
        <begin position="118"/>
        <end position="138"/>
    </location>
</feature>
<dbReference type="EMBL" id="KQ964247">
    <property type="protein sequence ID" value="KXJ94910.1"/>
    <property type="molecule type" value="Genomic_DNA"/>
</dbReference>
<feature type="transmembrane region" description="Helical" evidence="6">
    <location>
        <begin position="350"/>
        <end position="368"/>
    </location>
</feature>
<dbReference type="AlphaFoldDB" id="A0A136JCM2"/>
<dbReference type="InterPro" id="IPR011701">
    <property type="entry name" value="MFS"/>
</dbReference>
<evidence type="ECO:0000256" key="4">
    <source>
        <dbReference type="ARBA" id="ARBA00022989"/>
    </source>
</evidence>
<feature type="domain" description="Major facilitator superfamily (MFS) profile" evidence="7">
    <location>
        <begin position="51"/>
        <end position="475"/>
    </location>
</feature>
<gene>
    <name evidence="8" type="ORF">Micbo1qcDRAFT_221392</name>
</gene>
<keyword evidence="5 6" id="KW-0472">Membrane</keyword>
<evidence type="ECO:0000256" key="6">
    <source>
        <dbReference type="SAM" id="Phobius"/>
    </source>
</evidence>
<evidence type="ECO:0000256" key="1">
    <source>
        <dbReference type="ARBA" id="ARBA00004141"/>
    </source>
</evidence>
<keyword evidence="2" id="KW-0813">Transport</keyword>
<dbReference type="Pfam" id="PF07690">
    <property type="entry name" value="MFS_1"/>
    <property type="match status" value="1"/>
</dbReference>
<keyword evidence="9" id="KW-1185">Reference proteome</keyword>
<dbReference type="PROSITE" id="PS50850">
    <property type="entry name" value="MFS"/>
    <property type="match status" value="1"/>
</dbReference>
<feature type="transmembrane region" description="Helical" evidence="6">
    <location>
        <begin position="323"/>
        <end position="343"/>
    </location>
</feature>
<sequence>MSRDNHIVEKEAAMHDEFKPADTAVSQDLEFLNNLPEDVKKQAVRKVDYRLMPMLVLLYLVAYLDKTNIANAKIEGMVKDLGMSGVEYNVAVSVFFITFVLAEVPSNMILHVFKRPSLYIGAIVTVWGIIMTLTGIVHNYAGLIAIRIFLGLFEAGFLPGAILIISKWYLPNETQTRIAILYTSAATGGAFSGLLAFAIAKLDGFAGLQGWRWIFILEGIFTVAIGIGCFFFLVDTPALSSKWLTPDQIRYLEARQNVRRLSSPNEFRDKHFDKKSVLSVIGDWKMYLLIFANWSNAVPNYAMKFAMPQVIKGMGYTSSNAQLLTIPPYMIGAFSAFGFSFFADRITWRAPFILAPQCCLIVAFSILFTKSADVTNNVPLCYFGICLACFGMYPILPGVNAWNVANTPSPTKRAVSIGFLVCVGNIGGLIGSYIYLDSEAPSYPTGYGTSFGFAAAGIIAVIVLETSLKRLNKKKELLNEDDIRQQYTDAELDEMGEKSPLFKYAL</sequence>
<dbReference type="SUPFAM" id="SSF103473">
    <property type="entry name" value="MFS general substrate transporter"/>
    <property type="match status" value="1"/>
</dbReference>
<comment type="subcellular location">
    <subcellularLocation>
        <location evidence="1">Membrane</location>
        <topology evidence="1">Multi-pass membrane protein</topology>
    </subcellularLocation>
</comment>
<dbReference type="FunCoup" id="A0A136JCM2">
    <property type="interactions" value="153"/>
</dbReference>
<evidence type="ECO:0000259" key="7">
    <source>
        <dbReference type="PROSITE" id="PS50850"/>
    </source>
</evidence>
<evidence type="ECO:0000256" key="5">
    <source>
        <dbReference type="ARBA" id="ARBA00023136"/>
    </source>
</evidence>
<feature type="transmembrane region" description="Helical" evidence="6">
    <location>
        <begin position="178"/>
        <end position="199"/>
    </location>
</feature>
<protein>
    <submittedName>
        <fullName evidence="8">Major facilitator superfamily transporter</fullName>
    </submittedName>
</protein>
<evidence type="ECO:0000313" key="8">
    <source>
        <dbReference type="EMBL" id="KXJ94910.1"/>
    </source>
</evidence>
<evidence type="ECO:0000313" key="9">
    <source>
        <dbReference type="Proteomes" id="UP000070501"/>
    </source>
</evidence>